<evidence type="ECO:0000313" key="14">
    <source>
        <dbReference type="Proteomes" id="UP000186309"/>
    </source>
</evidence>
<evidence type="ECO:0000256" key="2">
    <source>
        <dbReference type="ARBA" id="ARBA00004777"/>
    </source>
</evidence>
<keyword evidence="8" id="KW-0520">NAD</keyword>
<dbReference type="SUPFAM" id="SSF51730">
    <property type="entry name" value="FAD-linked oxidoreductase"/>
    <property type="match status" value="1"/>
</dbReference>
<dbReference type="CDD" id="cd00537">
    <property type="entry name" value="MTHFR"/>
    <property type="match status" value="1"/>
</dbReference>
<keyword evidence="5 12" id="KW-0285">Flavoprotein</keyword>
<dbReference type="GO" id="GO:0005829">
    <property type="term" value="C:cytosol"/>
    <property type="evidence" value="ECO:0007669"/>
    <property type="project" value="InterPro"/>
</dbReference>
<protein>
    <recommendedName>
        <fullName evidence="12">Methylenetetrahydrofolate reductase</fullName>
        <ecNumber evidence="12">1.5.1.54</ecNumber>
    </recommendedName>
</protein>
<keyword evidence="4" id="KW-0028">Amino-acid biosynthesis</keyword>
<evidence type="ECO:0000256" key="5">
    <source>
        <dbReference type="ARBA" id="ARBA00022630"/>
    </source>
</evidence>
<sequence length="306" mass="33996">MHILDIFETNPTTFSFEFFPPKTDKASADLFETMAHLQALQPSFVSVTYGAGGTTRERTHDLIVRIQQETNLTAISHLTCVCHSEAELEAILERYAASKIENILALGGDPPRNLQGYDRANDAFQYADQLVRFVRSRLGVADSRGFGVGVAGFPEGHPGTPNRLLEMDNLKRKVDAGADYICTQLFFQNADFYDFRERCDLAGIRVPILAGIMPVTSKENLARIAELALGARIPARLLRAVERCGDSAESVAKVGVHWATEQCRDLLDNEVRGLHFYTLNRSDATRQIYDYLGVKDSQALARRAAV</sequence>
<dbReference type="EC" id="1.5.1.54" evidence="12"/>
<evidence type="ECO:0000256" key="9">
    <source>
        <dbReference type="ARBA" id="ARBA00023167"/>
    </source>
</evidence>
<evidence type="ECO:0000256" key="8">
    <source>
        <dbReference type="ARBA" id="ARBA00023027"/>
    </source>
</evidence>
<dbReference type="RefSeq" id="WP_076343348.1">
    <property type="nucleotide sequence ID" value="NZ_CP019082.1"/>
</dbReference>
<dbReference type="InterPro" id="IPR004620">
    <property type="entry name" value="MTHF_reductase_bac"/>
</dbReference>
<evidence type="ECO:0000256" key="4">
    <source>
        <dbReference type="ARBA" id="ARBA00022605"/>
    </source>
</evidence>
<name>A0A1U7CJK9_9BACT</name>
<gene>
    <name evidence="13" type="primary">metF</name>
    <name evidence="13" type="ORF">BSF38_00544</name>
</gene>
<dbReference type="KEGG" id="pbor:BSF38_00544"/>
<evidence type="ECO:0000256" key="10">
    <source>
        <dbReference type="ARBA" id="ARBA00034478"/>
    </source>
</evidence>
<evidence type="ECO:0000256" key="12">
    <source>
        <dbReference type="RuleBase" id="RU003862"/>
    </source>
</evidence>
<dbReference type="PANTHER" id="PTHR45754:SF3">
    <property type="entry name" value="METHYLENETETRAHYDROFOLATE REDUCTASE (NADPH)"/>
    <property type="match status" value="1"/>
</dbReference>
<evidence type="ECO:0000313" key="13">
    <source>
        <dbReference type="EMBL" id="APW59130.1"/>
    </source>
</evidence>
<dbReference type="EMBL" id="CP019082">
    <property type="protein sequence ID" value="APW59130.1"/>
    <property type="molecule type" value="Genomic_DNA"/>
</dbReference>
<evidence type="ECO:0000256" key="6">
    <source>
        <dbReference type="ARBA" id="ARBA00022827"/>
    </source>
</evidence>
<dbReference type="InterPro" id="IPR029041">
    <property type="entry name" value="FAD-linked_oxidoreductase-like"/>
</dbReference>
<comment type="pathway">
    <text evidence="10">Amino-acid biosynthesis; L-methionine biosynthesis via de novo pathway.</text>
</comment>
<comment type="catalytic activity">
    <reaction evidence="11">
        <text>(6S)-5-methyl-5,6,7,8-tetrahydrofolate + NAD(+) = (6R)-5,10-methylene-5,6,7,8-tetrahydrofolate + NADH + H(+)</text>
        <dbReference type="Rhea" id="RHEA:19821"/>
        <dbReference type="ChEBI" id="CHEBI:15378"/>
        <dbReference type="ChEBI" id="CHEBI:15636"/>
        <dbReference type="ChEBI" id="CHEBI:18608"/>
        <dbReference type="ChEBI" id="CHEBI:57540"/>
        <dbReference type="ChEBI" id="CHEBI:57945"/>
        <dbReference type="EC" id="1.5.1.54"/>
    </reaction>
    <physiologicalReaction direction="right-to-left" evidence="11">
        <dbReference type="Rhea" id="RHEA:19823"/>
    </physiologicalReaction>
</comment>
<dbReference type="Pfam" id="PF02219">
    <property type="entry name" value="MTHFR"/>
    <property type="match status" value="1"/>
</dbReference>
<proteinExistence type="inferred from homology"/>
<dbReference type="GO" id="GO:0106312">
    <property type="term" value="F:methylenetetrahydrofolate reductase (NADH) activity"/>
    <property type="evidence" value="ECO:0007669"/>
    <property type="project" value="UniProtKB-EC"/>
</dbReference>
<keyword evidence="6 12" id="KW-0274">FAD</keyword>
<dbReference type="InterPro" id="IPR003171">
    <property type="entry name" value="Mehydrof_redctse-like"/>
</dbReference>
<dbReference type="AlphaFoldDB" id="A0A1U7CJK9"/>
<keyword evidence="14" id="KW-1185">Reference proteome</keyword>
<comment type="cofactor">
    <cofactor evidence="1 12">
        <name>FAD</name>
        <dbReference type="ChEBI" id="CHEBI:57692"/>
    </cofactor>
</comment>
<evidence type="ECO:0000256" key="3">
    <source>
        <dbReference type="ARBA" id="ARBA00006743"/>
    </source>
</evidence>
<evidence type="ECO:0000256" key="7">
    <source>
        <dbReference type="ARBA" id="ARBA00023002"/>
    </source>
</evidence>
<comment type="similarity">
    <text evidence="3 12">Belongs to the methylenetetrahydrofolate reductase family.</text>
</comment>
<dbReference type="NCBIfam" id="TIGR00676">
    <property type="entry name" value="fadh2"/>
    <property type="match status" value="1"/>
</dbReference>
<evidence type="ECO:0000256" key="11">
    <source>
        <dbReference type="ARBA" id="ARBA00048628"/>
    </source>
</evidence>
<dbReference type="PANTHER" id="PTHR45754">
    <property type="entry name" value="METHYLENETETRAHYDROFOLATE REDUCTASE"/>
    <property type="match status" value="1"/>
</dbReference>
<dbReference type="OrthoDB" id="9812555at2"/>
<dbReference type="Gene3D" id="3.20.20.220">
    <property type="match status" value="1"/>
</dbReference>
<accession>A0A1U7CJK9</accession>
<organism evidence="13 14">
    <name type="scientific">Paludisphaera borealis</name>
    <dbReference type="NCBI Taxonomy" id="1387353"/>
    <lineage>
        <taxon>Bacteria</taxon>
        <taxon>Pseudomonadati</taxon>
        <taxon>Planctomycetota</taxon>
        <taxon>Planctomycetia</taxon>
        <taxon>Isosphaerales</taxon>
        <taxon>Isosphaeraceae</taxon>
        <taxon>Paludisphaera</taxon>
    </lineage>
</organism>
<keyword evidence="9" id="KW-0486">Methionine biosynthesis</keyword>
<dbReference type="UniPathway" id="UPA00193"/>
<dbReference type="GO" id="GO:0071949">
    <property type="term" value="F:FAD binding"/>
    <property type="evidence" value="ECO:0007669"/>
    <property type="project" value="TreeGrafter"/>
</dbReference>
<dbReference type="STRING" id="1387353.BSF38_00544"/>
<dbReference type="GO" id="GO:0009086">
    <property type="term" value="P:methionine biosynthetic process"/>
    <property type="evidence" value="ECO:0007669"/>
    <property type="project" value="UniProtKB-KW"/>
</dbReference>
<keyword evidence="7 12" id="KW-0560">Oxidoreductase</keyword>
<dbReference type="GO" id="GO:0035999">
    <property type="term" value="P:tetrahydrofolate interconversion"/>
    <property type="evidence" value="ECO:0007669"/>
    <property type="project" value="UniProtKB-UniPathway"/>
</dbReference>
<comment type="pathway">
    <text evidence="2 12">One-carbon metabolism; tetrahydrofolate interconversion.</text>
</comment>
<dbReference type="Proteomes" id="UP000186309">
    <property type="component" value="Chromosome"/>
</dbReference>
<reference evidence="14" key="1">
    <citation type="submission" date="2016-12" db="EMBL/GenBank/DDBJ databases">
        <title>Comparative genomics of four Isosphaeraceae planctomycetes: a common pool of plasmids and glycoside hydrolase genes.</title>
        <authorList>
            <person name="Ivanova A."/>
        </authorList>
    </citation>
    <scope>NUCLEOTIDE SEQUENCE [LARGE SCALE GENOMIC DNA]</scope>
    <source>
        <strain evidence="14">PX4</strain>
    </source>
</reference>
<evidence type="ECO:0000256" key="1">
    <source>
        <dbReference type="ARBA" id="ARBA00001974"/>
    </source>
</evidence>